<dbReference type="EMBL" id="WFLM01000001">
    <property type="protein sequence ID" value="KAB8040885.1"/>
    <property type="molecule type" value="Genomic_DNA"/>
</dbReference>
<sequence length="398" mass="47129">MQKYSNRRQHINILILIFLCLTHFKIMASQPYGDSLSLENFFLEKKYFPQVFGTKYERPKIPLYDVYNDSNENNLYKTFPIELKCIYKSNCFVNLQTGESQGDFKIRGFVKRNYGQRRVFNILIKMFKNNKKLKLNNTTIIFHHPNGMQIINNYQGVIASPLLAIDFNKPILYLNFPIEKNLYYQVCNIDYGYCNEKKQLFDYFLSNNFIHYLKFWKLNDYKQLGANASISYTKTFQKNKTIVDAQTYEYTVAGKLGYKKNIKIGDNMSDYSAEVNLQFKYGFTRAISQLTSESSTYTVNFMSRNNKPMAGAEYILYKGIYLEYPFVDNFIDDLNQFIHFKDEFKFTKIHSFEDMNPNSEYKFKWITSGSADLEIDNLNENKDRFKVTNWTPTVSLER</sequence>
<dbReference type="Proteomes" id="UP000437748">
    <property type="component" value="Unassembled WGS sequence"/>
</dbReference>
<organism evidence="1 2">
    <name type="scientific">Silvanigrella paludirubra</name>
    <dbReference type="NCBI Taxonomy" id="2499159"/>
    <lineage>
        <taxon>Bacteria</taxon>
        <taxon>Pseudomonadati</taxon>
        <taxon>Bdellovibrionota</taxon>
        <taxon>Oligoflexia</taxon>
        <taxon>Silvanigrellales</taxon>
        <taxon>Silvanigrellaceae</taxon>
        <taxon>Silvanigrella</taxon>
    </lineage>
</organism>
<accession>A0A6N6VW57</accession>
<evidence type="ECO:0000313" key="2">
    <source>
        <dbReference type="Proteomes" id="UP000437748"/>
    </source>
</evidence>
<proteinExistence type="predicted"/>
<protein>
    <submittedName>
        <fullName evidence="1">Uncharacterized protein</fullName>
    </submittedName>
</protein>
<dbReference type="RefSeq" id="WP_153418407.1">
    <property type="nucleotide sequence ID" value="NZ_WFLM01000001.1"/>
</dbReference>
<keyword evidence="2" id="KW-1185">Reference proteome</keyword>
<reference evidence="1 2" key="1">
    <citation type="submission" date="2019-10" db="EMBL/GenBank/DDBJ databases">
        <title>New species of Slilvanegrellaceae.</title>
        <authorList>
            <person name="Pitt A."/>
            <person name="Hahn M.W."/>
        </authorList>
    </citation>
    <scope>NUCLEOTIDE SEQUENCE [LARGE SCALE GENOMIC DNA]</scope>
    <source>
        <strain evidence="1 2">SP-Ram-0.45-NSY-1</strain>
    </source>
</reference>
<evidence type="ECO:0000313" key="1">
    <source>
        <dbReference type="EMBL" id="KAB8040885.1"/>
    </source>
</evidence>
<name>A0A6N6VW57_9BACT</name>
<gene>
    <name evidence="1" type="ORF">GCL60_02855</name>
</gene>
<dbReference type="AlphaFoldDB" id="A0A6N6VW57"/>
<comment type="caution">
    <text evidence="1">The sequence shown here is derived from an EMBL/GenBank/DDBJ whole genome shotgun (WGS) entry which is preliminary data.</text>
</comment>